<dbReference type="RefSeq" id="WP_125670140.1">
    <property type="nucleotide sequence ID" value="NZ_RCOS01000016.1"/>
</dbReference>
<evidence type="ECO:0000313" key="3">
    <source>
        <dbReference type="Proteomes" id="UP000277582"/>
    </source>
</evidence>
<name>A0A3R9R3G3_9CREN</name>
<evidence type="ECO:0000313" key="2">
    <source>
        <dbReference type="EMBL" id="RSN78439.1"/>
    </source>
</evidence>
<sequence length="67" mass="7739">MISWFENIAKWIYDSLYNLLGGLICSSAYDKQACWFYWDLIAPVVLPILLWLIILAVLLAIAYAISR</sequence>
<dbReference type="AlphaFoldDB" id="A0A3R9R3G3"/>
<keyword evidence="1" id="KW-1133">Transmembrane helix</keyword>
<proteinExistence type="predicted"/>
<dbReference type="Proteomes" id="UP000277582">
    <property type="component" value="Unassembled WGS sequence"/>
</dbReference>
<keyword evidence="3" id="KW-1185">Reference proteome</keyword>
<protein>
    <submittedName>
        <fullName evidence="2">Uncharacterized protein</fullName>
    </submittedName>
</protein>
<comment type="caution">
    <text evidence="2">The sequence shown here is derived from an EMBL/GenBank/DDBJ whole genome shotgun (WGS) entry which is preliminary data.</text>
</comment>
<dbReference type="EMBL" id="RCOS01000016">
    <property type="protein sequence ID" value="RSN78439.1"/>
    <property type="molecule type" value="Genomic_DNA"/>
</dbReference>
<evidence type="ECO:0000256" key="1">
    <source>
        <dbReference type="SAM" id="Phobius"/>
    </source>
</evidence>
<feature type="transmembrane region" description="Helical" evidence="1">
    <location>
        <begin position="12"/>
        <end position="29"/>
    </location>
</feature>
<keyword evidence="1" id="KW-0812">Transmembrane</keyword>
<accession>A0A3R9R3G3</accession>
<keyword evidence="1" id="KW-0472">Membrane</keyword>
<gene>
    <name evidence="2" type="ORF">D6D85_00880</name>
</gene>
<organism evidence="2 3">
    <name type="scientific">Candidatus Methanodesulfokora washburnensis</name>
    <dbReference type="NCBI Taxonomy" id="2478471"/>
    <lineage>
        <taxon>Archaea</taxon>
        <taxon>Thermoproteota</taxon>
        <taxon>Candidatus Korarchaeia</taxon>
        <taxon>Candidatus Korarchaeia incertae sedis</taxon>
        <taxon>Candidatus Methanodesulfokora</taxon>
    </lineage>
</organism>
<reference evidence="2 3" key="1">
    <citation type="submission" date="2018-10" db="EMBL/GenBank/DDBJ databases">
        <title>Co-occurring genomic capacity for anaerobic methane metabolism and dissimilatory sulfite reduction discovered in the Korarchaeota.</title>
        <authorList>
            <person name="Mckay L.J."/>
            <person name="Dlakic M."/>
            <person name="Fields M.W."/>
            <person name="Delmont T.O."/>
            <person name="Eren A.M."/>
            <person name="Jay Z.J."/>
            <person name="Klingelsmith K.B."/>
            <person name="Rusch D.B."/>
            <person name="Inskeep W.P."/>
        </authorList>
    </citation>
    <scope>NUCLEOTIDE SEQUENCE [LARGE SCALE GENOMIC DNA]</scope>
    <source>
        <strain evidence="2 3">MDKW</strain>
    </source>
</reference>
<feature type="transmembrane region" description="Helical" evidence="1">
    <location>
        <begin position="41"/>
        <end position="65"/>
    </location>
</feature>